<organism evidence="3 4">
    <name type="scientific">Gemmatimonas groenlandica</name>
    <dbReference type="NCBI Taxonomy" id="2732249"/>
    <lineage>
        <taxon>Bacteria</taxon>
        <taxon>Pseudomonadati</taxon>
        <taxon>Gemmatimonadota</taxon>
        <taxon>Gemmatimonadia</taxon>
        <taxon>Gemmatimonadales</taxon>
        <taxon>Gemmatimonadaceae</taxon>
        <taxon>Gemmatimonas</taxon>
    </lineage>
</organism>
<dbReference type="PANTHER" id="PTHR46696">
    <property type="entry name" value="P450, PUTATIVE (EUROFUNG)-RELATED"/>
    <property type="match status" value="1"/>
</dbReference>
<dbReference type="SUPFAM" id="SSF48264">
    <property type="entry name" value="Cytochrome P450"/>
    <property type="match status" value="1"/>
</dbReference>
<proteinExistence type="inferred from homology"/>
<evidence type="ECO:0000313" key="4">
    <source>
        <dbReference type="Proteomes" id="UP000500938"/>
    </source>
</evidence>
<keyword evidence="2" id="KW-0349">Heme</keyword>
<dbReference type="Gene3D" id="1.10.630.10">
    <property type="entry name" value="Cytochrome P450"/>
    <property type="match status" value="1"/>
</dbReference>
<comment type="similarity">
    <text evidence="1 2">Belongs to the cytochrome P450 family.</text>
</comment>
<dbReference type="PRINTS" id="PR00359">
    <property type="entry name" value="BP450"/>
</dbReference>
<keyword evidence="2" id="KW-0503">Monooxygenase</keyword>
<dbReference type="GO" id="GO:0016705">
    <property type="term" value="F:oxidoreductase activity, acting on paired donors, with incorporation or reduction of molecular oxygen"/>
    <property type="evidence" value="ECO:0007669"/>
    <property type="project" value="InterPro"/>
</dbReference>
<dbReference type="EMBL" id="CP053085">
    <property type="protein sequence ID" value="QJR35776.1"/>
    <property type="molecule type" value="Genomic_DNA"/>
</dbReference>
<dbReference type="InterPro" id="IPR017972">
    <property type="entry name" value="Cyt_P450_CS"/>
</dbReference>
<dbReference type="InterPro" id="IPR001128">
    <property type="entry name" value="Cyt_P450"/>
</dbReference>
<keyword evidence="4" id="KW-1185">Reference proteome</keyword>
<dbReference type="GO" id="GO:0005506">
    <property type="term" value="F:iron ion binding"/>
    <property type="evidence" value="ECO:0007669"/>
    <property type="project" value="InterPro"/>
</dbReference>
<dbReference type="PANTHER" id="PTHR46696:SF1">
    <property type="entry name" value="CYTOCHROME P450 YJIB-RELATED"/>
    <property type="match status" value="1"/>
</dbReference>
<reference evidence="3 4" key="1">
    <citation type="submission" date="2020-05" db="EMBL/GenBank/DDBJ databases">
        <title>Complete genome sequence of Gemmatimonas greenlandica TET16.</title>
        <authorList>
            <person name="Zeng Y."/>
        </authorList>
    </citation>
    <scope>NUCLEOTIDE SEQUENCE [LARGE SCALE GENOMIC DNA]</scope>
    <source>
        <strain evidence="3 4">TET16</strain>
    </source>
</reference>
<dbReference type="GO" id="GO:0020037">
    <property type="term" value="F:heme binding"/>
    <property type="evidence" value="ECO:0007669"/>
    <property type="project" value="InterPro"/>
</dbReference>
<keyword evidence="2" id="KW-0479">Metal-binding</keyword>
<dbReference type="GO" id="GO:0004497">
    <property type="term" value="F:monooxygenase activity"/>
    <property type="evidence" value="ECO:0007669"/>
    <property type="project" value="UniProtKB-KW"/>
</dbReference>
<sequence length="326" mass="34721">MTARAVWTLCAYADVHAALRDDRLAPYGVHTRRDASHRVVRAAVQQELPPTLLARWRETLGARAVERLATLPSEGAVDLMQDMAQPWAHEAARQVLGIPPQVVATCLPLAATLFEESARAKSGSPSVALSQAATKLAGLLEGYGGAGTVQSFVALTHTVPALSGGAMLALLQHPAQLEWLRAHAGEQALAVATNELLRFAGPSRAVFRTALAPMVLGGHAIDTDDEVVLLLSEANRDPLVFSNPERLDVQRVESGHLAFGAGAHGCVGAGIVRMLLHEAIAAFVRSPREFDLDASDGGSVKWLDGFAMRPLRAIPTIVRERRASSV</sequence>
<dbReference type="RefSeq" id="WP_171225206.1">
    <property type="nucleotide sequence ID" value="NZ_CP053085.1"/>
</dbReference>
<dbReference type="InterPro" id="IPR002397">
    <property type="entry name" value="Cyt_P450_B"/>
</dbReference>
<protein>
    <submittedName>
        <fullName evidence="3">Cytochrome P450</fullName>
    </submittedName>
</protein>
<dbReference type="KEGG" id="ggr:HKW67_09755"/>
<dbReference type="InterPro" id="IPR036396">
    <property type="entry name" value="Cyt_P450_sf"/>
</dbReference>
<name>A0A6M4IQU9_9BACT</name>
<keyword evidence="2" id="KW-0560">Oxidoreductase</keyword>
<evidence type="ECO:0000313" key="3">
    <source>
        <dbReference type="EMBL" id="QJR35776.1"/>
    </source>
</evidence>
<evidence type="ECO:0000256" key="2">
    <source>
        <dbReference type="RuleBase" id="RU000461"/>
    </source>
</evidence>
<dbReference type="Pfam" id="PF00067">
    <property type="entry name" value="p450"/>
    <property type="match status" value="1"/>
</dbReference>
<gene>
    <name evidence="3" type="ORF">HKW67_09755</name>
</gene>
<evidence type="ECO:0000256" key="1">
    <source>
        <dbReference type="ARBA" id="ARBA00010617"/>
    </source>
</evidence>
<dbReference type="Proteomes" id="UP000500938">
    <property type="component" value="Chromosome"/>
</dbReference>
<dbReference type="AlphaFoldDB" id="A0A6M4IQU9"/>
<accession>A0A6M4IQU9</accession>
<dbReference type="PROSITE" id="PS00086">
    <property type="entry name" value="CYTOCHROME_P450"/>
    <property type="match status" value="1"/>
</dbReference>
<keyword evidence="2" id="KW-0408">Iron</keyword>